<dbReference type="InterPro" id="IPR006829">
    <property type="entry name" value="LXG_dom"/>
</dbReference>
<dbReference type="Proteomes" id="UP000441585">
    <property type="component" value="Unassembled WGS sequence"/>
</dbReference>
<evidence type="ECO:0000313" key="4">
    <source>
        <dbReference type="EMBL" id="MRX54941.1"/>
    </source>
</evidence>
<dbReference type="RefSeq" id="WP_070879703.1">
    <property type="nucleotide sequence ID" value="NZ_CAJGAA010000004.1"/>
</dbReference>
<organism evidence="4 5">
    <name type="scientific">Metabacillus idriensis</name>
    <dbReference type="NCBI Taxonomy" id="324768"/>
    <lineage>
        <taxon>Bacteria</taxon>
        <taxon>Bacillati</taxon>
        <taxon>Bacillota</taxon>
        <taxon>Bacilli</taxon>
        <taxon>Bacillales</taxon>
        <taxon>Bacillaceae</taxon>
        <taxon>Metabacillus</taxon>
    </lineage>
</organism>
<dbReference type="AlphaFoldDB" id="A0A6I2MET1"/>
<dbReference type="EMBL" id="WKKF01000003">
    <property type="protein sequence ID" value="MRX54941.1"/>
    <property type="molecule type" value="Genomic_DNA"/>
</dbReference>
<dbReference type="Pfam" id="PF14411">
    <property type="entry name" value="LHH"/>
    <property type="match status" value="1"/>
</dbReference>
<comment type="caution">
    <text evidence="4">The sequence shown here is derived from an EMBL/GenBank/DDBJ whole genome shotgun (WGS) entry which is preliminary data.</text>
</comment>
<dbReference type="PANTHER" id="PTHR34976:SF2">
    <property type="entry name" value="TYPE VII SECRETION SYSTEM PROTEIN ESSD"/>
    <property type="match status" value="1"/>
</dbReference>
<evidence type="ECO:0000256" key="1">
    <source>
        <dbReference type="ARBA" id="ARBA00034117"/>
    </source>
</evidence>
<dbReference type="InterPro" id="IPR051768">
    <property type="entry name" value="Bact_secretion_toxin"/>
</dbReference>
<name>A0A6I2MET1_9BACI</name>
<protein>
    <recommendedName>
        <fullName evidence="6">LXG domain-containing protein</fullName>
    </recommendedName>
</protein>
<dbReference type="PANTHER" id="PTHR34976">
    <property type="entry name" value="RIBONUCLEASE YQCG-RELATED"/>
    <property type="match status" value="1"/>
</dbReference>
<feature type="domain" description="LXG" evidence="2">
    <location>
        <begin position="6"/>
        <end position="145"/>
    </location>
</feature>
<dbReference type="InterPro" id="IPR026834">
    <property type="entry name" value="LHH"/>
</dbReference>
<sequence length="515" mass="58374">MVLNAVYEADSLISAMEKRANDYKNVREQLLVLQKTLDKVAQSHDSFQGEGAEAVQSFYQEEASLVDEWLILIDMQVAFHNGVAADAADSNLAGRTSIHMVFLEHDLANGYRRSKEMVADQQKSLTGILSSISDLVELQPFYAGPYLSFKKEQAKERRIQELQQQLEHPTLSLDEYLKIAESIGNEHLTSDQKEIVRLIKVKKQHGERIKGVSAGLWNFTKDIASGLWNFTKDTASGLWDVLMTPPEQVLWDLGKAVINYEETYAQISAAIASSYERDMVNGNDYTRARWVTYAIATTATSLVGLKGVDKTGKAGFAAGKNAVRETKKAVSSKMNSLNYSSSFPLRYAFAEGFDGVPYNAVKSLGYKEQLEKQVYMFFKSTGKEYKNYKVVDFTGSTKVDGEIRDISRRVFQRIDIDYKRIDPNTGLTNLQLMKKGRAPIWQDGTVIELHHLIQREPGSMVEIPASMHDEYHKILHGLVENGGSFRNNPVLKKQYDNFRSKYWRWRAKQIDNSKL</sequence>
<dbReference type="Pfam" id="PF04740">
    <property type="entry name" value="LXG"/>
    <property type="match status" value="1"/>
</dbReference>
<evidence type="ECO:0008006" key="6">
    <source>
        <dbReference type="Google" id="ProtNLM"/>
    </source>
</evidence>
<evidence type="ECO:0000259" key="2">
    <source>
        <dbReference type="Pfam" id="PF04740"/>
    </source>
</evidence>
<gene>
    <name evidence="4" type="ORF">GJU41_13240</name>
</gene>
<feature type="domain" description="LHH" evidence="3">
    <location>
        <begin position="428"/>
        <end position="509"/>
    </location>
</feature>
<proteinExistence type="inferred from homology"/>
<accession>A0A6I2MET1</accession>
<reference evidence="4 5" key="1">
    <citation type="submission" date="2019-11" db="EMBL/GenBank/DDBJ databases">
        <title>Bacillus idriensis genome.</title>
        <authorList>
            <person name="Konopka E.N."/>
            <person name="Newman J.D."/>
        </authorList>
    </citation>
    <scope>NUCLEOTIDE SEQUENCE [LARGE SCALE GENOMIC DNA]</scope>
    <source>
        <strain evidence="4 5">DSM 19097</strain>
    </source>
</reference>
<evidence type="ECO:0000259" key="3">
    <source>
        <dbReference type="Pfam" id="PF14411"/>
    </source>
</evidence>
<evidence type="ECO:0000313" key="5">
    <source>
        <dbReference type="Proteomes" id="UP000441585"/>
    </source>
</evidence>
<keyword evidence="5" id="KW-1185">Reference proteome</keyword>
<comment type="similarity">
    <text evidence="1">In the N-terminal section; belongs to the LXG family.</text>
</comment>